<dbReference type="PRINTS" id="PR00633">
    <property type="entry name" value="RCCNDNSATION"/>
</dbReference>
<evidence type="ECO:0000256" key="7">
    <source>
        <dbReference type="ARBA" id="ARBA00022553"/>
    </source>
</evidence>
<name>A0ABM1EEK1_PRICU</name>
<dbReference type="InterPro" id="IPR058923">
    <property type="entry name" value="RCC1-like_dom"/>
</dbReference>
<evidence type="ECO:0000256" key="2">
    <source>
        <dbReference type="ARBA" id="ARBA00004496"/>
    </source>
</evidence>
<dbReference type="InterPro" id="IPR017441">
    <property type="entry name" value="Protein_kinase_ATP_BS"/>
</dbReference>
<keyword evidence="6" id="KW-0723">Serine/threonine-protein kinase</keyword>
<dbReference type="Gene3D" id="1.10.510.10">
    <property type="entry name" value="Transferase(Phosphotransferase) domain 1"/>
    <property type="match status" value="1"/>
</dbReference>
<dbReference type="GeneID" id="106811496"/>
<keyword evidence="20" id="KW-1185">Reference proteome</keyword>
<comment type="subcellular location">
    <subcellularLocation>
        <location evidence="2">Cytoplasm</location>
    </subcellularLocation>
</comment>
<evidence type="ECO:0000256" key="13">
    <source>
        <dbReference type="ARBA" id="ARBA00022840"/>
    </source>
</evidence>
<evidence type="ECO:0000256" key="15">
    <source>
        <dbReference type="PROSITE-ProRule" id="PRU00235"/>
    </source>
</evidence>
<evidence type="ECO:0000256" key="3">
    <source>
        <dbReference type="ARBA" id="ARBA00010886"/>
    </source>
</evidence>
<comment type="cofactor">
    <cofactor evidence="1">
        <name>Mg(2+)</name>
        <dbReference type="ChEBI" id="CHEBI:18420"/>
    </cofactor>
</comment>
<dbReference type="InterPro" id="IPR009091">
    <property type="entry name" value="RCC1/BLIP-II"/>
</dbReference>
<dbReference type="PROSITE" id="PS00107">
    <property type="entry name" value="PROTEIN_KINASE_ATP"/>
    <property type="match status" value="1"/>
</dbReference>
<keyword evidence="8" id="KW-0808">Transferase</keyword>
<feature type="repeat" description="RCC1" evidence="15">
    <location>
        <begin position="860"/>
        <end position="926"/>
    </location>
</feature>
<keyword evidence="13 16" id="KW-0067">ATP-binding</keyword>
<feature type="compositionally biased region" description="Polar residues" evidence="18">
    <location>
        <begin position="131"/>
        <end position="154"/>
    </location>
</feature>
<keyword evidence="12" id="KW-0418">Kinase</keyword>
<dbReference type="SUPFAM" id="SSF56112">
    <property type="entry name" value="Protein kinase-like (PK-like)"/>
    <property type="match status" value="1"/>
</dbReference>
<dbReference type="Pfam" id="PF25390">
    <property type="entry name" value="WD40_RLD"/>
    <property type="match status" value="1"/>
</dbReference>
<dbReference type="Gene3D" id="2.130.10.30">
    <property type="entry name" value="Regulator of chromosome condensation 1/beta-lactamase-inhibitor protein II"/>
    <property type="match status" value="1"/>
</dbReference>
<evidence type="ECO:0000256" key="8">
    <source>
        <dbReference type="ARBA" id="ARBA00022679"/>
    </source>
</evidence>
<feature type="domain" description="Protein kinase" evidence="19">
    <location>
        <begin position="380"/>
        <end position="635"/>
    </location>
</feature>
<evidence type="ECO:0000256" key="9">
    <source>
        <dbReference type="ARBA" id="ARBA00022723"/>
    </source>
</evidence>
<dbReference type="InterPro" id="IPR008271">
    <property type="entry name" value="Ser/Thr_kinase_AS"/>
</dbReference>
<dbReference type="PANTHER" id="PTHR44535:SF5">
    <property type="entry name" value="PROTEIN KINASE DOMAIN-CONTAINING PROTEIN"/>
    <property type="match status" value="1"/>
</dbReference>
<evidence type="ECO:0000259" key="19">
    <source>
        <dbReference type="PROSITE" id="PS50011"/>
    </source>
</evidence>
<keyword evidence="11 16" id="KW-0547">Nucleotide-binding</keyword>
<feature type="region of interest" description="Disordered" evidence="18">
    <location>
        <begin position="127"/>
        <end position="154"/>
    </location>
</feature>
<feature type="coiled-coil region" evidence="17">
    <location>
        <begin position="1344"/>
        <end position="1436"/>
    </location>
</feature>
<evidence type="ECO:0000256" key="17">
    <source>
        <dbReference type="SAM" id="Coils"/>
    </source>
</evidence>
<dbReference type="PANTHER" id="PTHR44535">
    <property type="entry name" value="PROTEIN CBG16200"/>
    <property type="match status" value="1"/>
</dbReference>
<reference evidence="21 22" key="1">
    <citation type="submission" date="2025-05" db="UniProtKB">
        <authorList>
            <consortium name="RefSeq"/>
        </authorList>
    </citation>
    <scope>IDENTIFICATION</scope>
</reference>
<keyword evidence="5" id="KW-0963">Cytoplasm</keyword>
<protein>
    <recommendedName>
        <fullName evidence="4">non-specific serine/threonine protein kinase</fullName>
        <ecNumber evidence="4">2.7.11.1</ecNumber>
    </recommendedName>
</protein>
<accession>A0ABM1EEK1</accession>
<dbReference type="InterPro" id="IPR011009">
    <property type="entry name" value="Kinase-like_dom_sf"/>
</dbReference>
<evidence type="ECO:0000256" key="6">
    <source>
        <dbReference type="ARBA" id="ARBA00022527"/>
    </source>
</evidence>
<feature type="repeat" description="RCC1" evidence="15">
    <location>
        <begin position="808"/>
        <end position="859"/>
    </location>
</feature>
<evidence type="ECO:0000256" key="10">
    <source>
        <dbReference type="ARBA" id="ARBA00022737"/>
    </source>
</evidence>
<dbReference type="PROSITE" id="PS50011">
    <property type="entry name" value="PROTEIN_KINASE_DOM"/>
    <property type="match status" value="1"/>
</dbReference>
<feature type="repeat" description="RCC1" evidence="15">
    <location>
        <begin position="756"/>
        <end position="807"/>
    </location>
</feature>
<dbReference type="SMART" id="SM00220">
    <property type="entry name" value="S_TKc"/>
    <property type="match status" value="1"/>
</dbReference>
<dbReference type="InterPro" id="IPR000408">
    <property type="entry name" value="Reg_chr_condens"/>
</dbReference>
<dbReference type="EC" id="2.7.11.1" evidence="4"/>
<feature type="repeat" description="RCC1" evidence="15">
    <location>
        <begin position="704"/>
        <end position="755"/>
    </location>
</feature>
<feature type="region of interest" description="Disordered" evidence="18">
    <location>
        <begin position="1145"/>
        <end position="1199"/>
    </location>
</feature>
<dbReference type="PROSITE" id="PS50012">
    <property type="entry name" value="RCC1_3"/>
    <property type="match status" value="5"/>
</dbReference>
<evidence type="ECO:0000256" key="12">
    <source>
        <dbReference type="ARBA" id="ARBA00022777"/>
    </source>
</evidence>
<feature type="region of interest" description="Disordered" evidence="18">
    <location>
        <begin position="1216"/>
        <end position="1242"/>
    </location>
</feature>
<feature type="region of interest" description="Disordered" evidence="18">
    <location>
        <begin position="994"/>
        <end position="1015"/>
    </location>
</feature>
<keyword evidence="9" id="KW-0479">Metal-binding</keyword>
<dbReference type="Gene3D" id="3.30.200.20">
    <property type="entry name" value="Phosphorylase Kinase, domain 1"/>
    <property type="match status" value="1"/>
</dbReference>
<keyword evidence="10" id="KW-0677">Repeat</keyword>
<dbReference type="Pfam" id="PF00069">
    <property type="entry name" value="Pkinase"/>
    <property type="match status" value="1"/>
</dbReference>
<evidence type="ECO:0000313" key="21">
    <source>
        <dbReference type="RefSeq" id="XP_014670621.1"/>
    </source>
</evidence>
<dbReference type="InterPro" id="IPR051997">
    <property type="entry name" value="STK_NEK"/>
</dbReference>
<dbReference type="RefSeq" id="XP_014670622.1">
    <property type="nucleotide sequence ID" value="XM_014815136.1"/>
</dbReference>
<dbReference type="Proteomes" id="UP000695022">
    <property type="component" value="Unplaced"/>
</dbReference>
<dbReference type="RefSeq" id="XP_014670621.1">
    <property type="nucleotide sequence ID" value="XM_014815135.1"/>
</dbReference>
<evidence type="ECO:0000256" key="1">
    <source>
        <dbReference type="ARBA" id="ARBA00001946"/>
    </source>
</evidence>
<evidence type="ECO:0000256" key="14">
    <source>
        <dbReference type="ARBA" id="ARBA00022842"/>
    </source>
</evidence>
<proteinExistence type="inferred from homology"/>
<keyword evidence="17" id="KW-0175">Coiled coil</keyword>
<evidence type="ECO:0000256" key="16">
    <source>
        <dbReference type="PROSITE-ProRule" id="PRU10141"/>
    </source>
</evidence>
<evidence type="ECO:0000256" key="5">
    <source>
        <dbReference type="ARBA" id="ARBA00022490"/>
    </source>
</evidence>
<dbReference type="PROSITE" id="PS00108">
    <property type="entry name" value="PROTEIN_KINASE_ST"/>
    <property type="match status" value="1"/>
</dbReference>
<dbReference type="InterPro" id="IPR000719">
    <property type="entry name" value="Prot_kinase_dom"/>
</dbReference>
<feature type="compositionally biased region" description="Polar residues" evidence="18">
    <location>
        <begin position="1447"/>
        <end position="1469"/>
    </location>
</feature>
<evidence type="ECO:0000313" key="22">
    <source>
        <dbReference type="RefSeq" id="XP_014670622.1"/>
    </source>
</evidence>
<feature type="binding site" evidence="16">
    <location>
        <position position="409"/>
    </location>
    <ligand>
        <name>ATP</name>
        <dbReference type="ChEBI" id="CHEBI:30616"/>
    </ligand>
</feature>
<evidence type="ECO:0000313" key="23">
    <source>
        <dbReference type="RefSeq" id="XP_014670623.1"/>
    </source>
</evidence>
<evidence type="ECO:0000313" key="20">
    <source>
        <dbReference type="Proteomes" id="UP000695022"/>
    </source>
</evidence>
<keyword evidence="7" id="KW-0597">Phosphoprotein</keyword>
<organism evidence="20 22">
    <name type="scientific">Priapulus caudatus</name>
    <name type="common">Priapulid worm</name>
    <dbReference type="NCBI Taxonomy" id="37621"/>
    <lineage>
        <taxon>Eukaryota</taxon>
        <taxon>Metazoa</taxon>
        <taxon>Ecdysozoa</taxon>
        <taxon>Scalidophora</taxon>
        <taxon>Priapulida</taxon>
        <taxon>Priapulimorpha</taxon>
        <taxon>Priapulimorphida</taxon>
        <taxon>Priapulidae</taxon>
        <taxon>Priapulus</taxon>
    </lineage>
</organism>
<evidence type="ECO:0000256" key="18">
    <source>
        <dbReference type="SAM" id="MobiDB-lite"/>
    </source>
</evidence>
<evidence type="ECO:0000256" key="11">
    <source>
        <dbReference type="ARBA" id="ARBA00022741"/>
    </source>
</evidence>
<feature type="region of interest" description="Disordered" evidence="18">
    <location>
        <begin position="43"/>
        <end position="79"/>
    </location>
</feature>
<keyword evidence="14" id="KW-0460">Magnesium</keyword>
<dbReference type="SUPFAM" id="SSF50985">
    <property type="entry name" value="RCC1/BLIP-II"/>
    <property type="match status" value="1"/>
</dbReference>
<feature type="region of interest" description="Disordered" evidence="18">
    <location>
        <begin position="1440"/>
        <end position="1469"/>
    </location>
</feature>
<sequence length="1469" mass="161115">MTESLPGTPVYNASTNVDTSINVRSCSAGDCSYNAPVSQEEIASVSTRRMTETPIRNTTTTSGEKKSGHIQGNLWSENRATLSNNKSIGNYVKPMDTATSGQDAGSGPVLSCKKPASIARITEDSYKQSLEHNSSIDSSNSTDQPEEGNNSEILQSRIVVIKPDIAATRDDDGGRQVARSASSDYRQPLRCLLVSSKIKNLGGITNAVAPNSVVISYRYESATLDNLLATVSEKMGGRKVQGIGMVMTGTAFNLSICRIGDKVLSVQTVCDHEAVREFFTCLTINHLDATSPYRRLDFFLWSAAGTPDANTIAKELEVLCGVPVAIYKDMYGAELDGGISRYLEDSPRGKIFVGELYFRPEKLRGLSARPGSSSQSTAGYEKIRTVGKGAYGTAVLYRRRDDDSQVILKEINMHDLSTAERQMALNEVKVLAMLDHPNIISYYDNFEEDGVLMIEMEYADGGTLTQFLAKQTEPLEEKYILNLFQQMVSALRDMHEHNILHRDLKTQNIFLTKEGLVKVGDFGISKMLSTTNNGANTVLGTPYYISPEMCEGLPYNEKSDIWAFGCILYEMACRQRTFEGSNLPALVNKIMKGQFTPVKGNYSAEFKELIRDMLQREPEYRPSANELLYARLPELMSRYDHQGTDGEEDALQNGGSTKKKRIRSVLYSFDVSKTKLYPIDLPIKTMVVQVAASLDHVIVVTMERVVFTWGANHSGQLGHGDQELRPKPTAVEGLQAKSIVRACAGQDFSIFSSDNGIVMTCGNGGSGCLGHGDWSSACRPRLIEALLSVDVSSIACGPAHVVIGSSNGEVYSWGRGADGRLGLGSDADYSYPMPVSIQGPAIVRGVHCGVDGSMFITDTGSMLACGSNRNNKLGLNERYGFFAQMRQLMHKTEVEGTKIPTVVKALKFRILDISMGLHHTAVLVEPGHVITFGNNTQAQLGHSNTKVHSHPMQVRSIEHELVKAVTCGERFTAVCTATNNLYFWGTRQVLSDNNGASNEKGQGKVPDACDDEPQAESFNSANAQLTTDAKSGYTHSTTAGSLEPEALKSYDNLDDTLFSTMSHTDSDLIIPDLTQQTGSDGSRDQSARSRVLKMLSGKETPIETVTVLKPTPILRLDSASDSSQDFIRLSDVVTQCDNIFVLVDTTAPPPRKKGRKKRSSLRKRCSSNLRPPSVGDIPNSASSRDGGDEYTSSEMSEADTKLRSAIPTWLKNELAASDAEHNEDDEISSGLDTPRDGQSEQVNQINGKTVITSAEYEASINQIDPLSSSSSSETFAIKSEVSQQNAPALGITASVQYNEKLATTQRPLNRLRVAGRGRTLAPRGSHQLATTNQRSADPQGFISAVTQRRREEALQQELQHLQEEKLLMEEKLNEIAVQQNTNEHTEVEKKAQEREILLLEELEKLRQELQQQNSRMLDNQKQLQQLQENLQRVAHQPVHETNGKVGTGTSQVQLPNNNSQKQSKVCSLQ</sequence>
<gene>
    <name evidence="21 22 23" type="primary">LOC106811496</name>
</gene>
<evidence type="ECO:0000256" key="4">
    <source>
        <dbReference type="ARBA" id="ARBA00012513"/>
    </source>
</evidence>
<feature type="compositionally biased region" description="Basic residues" evidence="18">
    <location>
        <begin position="1150"/>
        <end position="1165"/>
    </location>
</feature>
<feature type="repeat" description="RCC1" evidence="15">
    <location>
        <begin position="927"/>
        <end position="978"/>
    </location>
</feature>
<feature type="compositionally biased region" description="Polar residues" evidence="18">
    <location>
        <begin position="44"/>
        <end position="62"/>
    </location>
</feature>
<dbReference type="CDD" id="cd08215">
    <property type="entry name" value="STKc_Nek"/>
    <property type="match status" value="1"/>
</dbReference>
<comment type="similarity">
    <text evidence="3">Belongs to the protein kinase superfamily. NEK Ser/Thr protein kinase family. NIMA subfamily.</text>
</comment>
<dbReference type="RefSeq" id="XP_014670623.1">
    <property type="nucleotide sequence ID" value="XM_014815137.1"/>
</dbReference>